<evidence type="ECO:0000313" key="6">
    <source>
        <dbReference type="Proteomes" id="UP000229641"/>
    </source>
</evidence>
<dbReference type="CDD" id="cd00462">
    <property type="entry name" value="PTH"/>
    <property type="match status" value="1"/>
</dbReference>
<dbReference type="EMBL" id="PCWA01000015">
    <property type="protein sequence ID" value="PIQ89814.1"/>
    <property type="molecule type" value="Genomic_DNA"/>
</dbReference>
<evidence type="ECO:0000256" key="1">
    <source>
        <dbReference type="ARBA" id="ARBA00022555"/>
    </source>
</evidence>
<comment type="subcellular location">
    <subcellularLocation>
        <location evidence="4">Cytoplasm</location>
    </subcellularLocation>
</comment>
<dbReference type="NCBIfam" id="TIGR00447">
    <property type="entry name" value="pth"/>
    <property type="match status" value="1"/>
</dbReference>
<comment type="similarity">
    <text evidence="4">Belongs to the PTH family.</text>
</comment>
<comment type="caution">
    <text evidence="5">The sequence shown here is derived from an EMBL/GenBank/DDBJ whole genome shotgun (WGS) entry which is preliminary data.</text>
</comment>
<dbReference type="Pfam" id="PF01195">
    <property type="entry name" value="Pept_tRNA_hydro"/>
    <property type="match status" value="1"/>
</dbReference>
<sequence length="193" mass="21707">MKLIVGLGNPGYKYENSWHNLGRKVVKCLARDLKCSFKRVENLESFIAKTEYKGEKVLLALPDRFMNLSGRAVRIISEKKNIQLCDMLIVFDDIDINFGAIKIKHGGASAGHRGVESIIERLGSSCFSRLRIGIKTQKSGDKKALLSDYVLSNLDSQERDKFKDISGNSIECIKIWITGGVKKAMNDFNKKIH</sequence>
<dbReference type="GO" id="GO:0006515">
    <property type="term" value="P:protein quality control for misfolded or incompletely synthesized proteins"/>
    <property type="evidence" value="ECO:0007669"/>
    <property type="project" value="UniProtKB-UniRule"/>
</dbReference>
<feature type="binding site" evidence="4">
    <location>
        <position position="14"/>
    </location>
    <ligand>
        <name>tRNA</name>
        <dbReference type="ChEBI" id="CHEBI:17843"/>
    </ligand>
</feature>
<dbReference type="PANTHER" id="PTHR17224:SF1">
    <property type="entry name" value="PEPTIDYL-TRNA HYDROLASE"/>
    <property type="match status" value="1"/>
</dbReference>
<keyword evidence="1 4" id="KW-0820">tRNA-binding</keyword>
<dbReference type="Proteomes" id="UP000229641">
    <property type="component" value="Unassembled WGS sequence"/>
</dbReference>
<dbReference type="GO" id="GO:0005737">
    <property type="term" value="C:cytoplasm"/>
    <property type="evidence" value="ECO:0007669"/>
    <property type="project" value="UniProtKB-SubCell"/>
</dbReference>
<protein>
    <recommendedName>
        <fullName evidence="4">Peptidyl-tRNA hydrolase</fullName>
        <shortName evidence="4">Pth</shortName>
        <ecNumber evidence="4">3.1.1.29</ecNumber>
    </recommendedName>
</protein>
<comment type="function">
    <text evidence="4">Catalyzes the release of premature peptidyl moieties from peptidyl-tRNA molecules trapped in stalled 50S ribosomal subunits, and thus maintains levels of free tRNAs and 50S ribosomes.</text>
</comment>
<dbReference type="AlphaFoldDB" id="A0A2H0M1L4"/>
<feature type="site" description="Discriminates between blocked and unblocked aminoacyl-tRNA" evidence="4">
    <location>
        <position position="9"/>
    </location>
</feature>
<dbReference type="InterPro" id="IPR001328">
    <property type="entry name" value="Pept_tRNA_hydro"/>
</dbReference>
<dbReference type="Gene3D" id="3.40.50.1470">
    <property type="entry name" value="Peptidyl-tRNA hydrolase"/>
    <property type="match status" value="1"/>
</dbReference>
<dbReference type="InterPro" id="IPR036416">
    <property type="entry name" value="Pept_tRNA_hydro_sf"/>
</dbReference>
<feature type="binding site" evidence="4">
    <location>
        <position position="65"/>
    </location>
    <ligand>
        <name>tRNA</name>
        <dbReference type="ChEBI" id="CHEBI:17843"/>
    </ligand>
</feature>
<evidence type="ECO:0000256" key="3">
    <source>
        <dbReference type="ARBA" id="ARBA00022884"/>
    </source>
</evidence>
<dbReference type="GO" id="GO:0072344">
    <property type="term" value="P:rescue of stalled ribosome"/>
    <property type="evidence" value="ECO:0007669"/>
    <property type="project" value="UniProtKB-UniRule"/>
</dbReference>
<comment type="subunit">
    <text evidence="4">Monomer.</text>
</comment>
<feature type="binding site" evidence="4">
    <location>
        <position position="67"/>
    </location>
    <ligand>
        <name>tRNA</name>
        <dbReference type="ChEBI" id="CHEBI:17843"/>
    </ligand>
</feature>
<comment type="catalytic activity">
    <reaction evidence="4">
        <text>an N-acyl-L-alpha-aminoacyl-tRNA + H2O = an N-acyl-L-amino acid + a tRNA + H(+)</text>
        <dbReference type="Rhea" id="RHEA:54448"/>
        <dbReference type="Rhea" id="RHEA-COMP:10123"/>
        <dbReference type="Rhea" id="RHEA-COMP:13883"/>
        <dbReference type="ChEBI" id="CHEBI:15377"/>
        <dbReference type="ChEBI" id="CHEBI:15378"/>
        <dbReference type="ChEBI" id="CHEBI:59874"/>
        <dbReference type="ChEBI" id="CHEBI:78442"/>
        <dbReference type="ChEBI" id="CHEBI:138191"/>
        <dbReference type="EC" id="3.1.1.29"/>
    </reaction>
</comment>
<dbReference type="SUPFAM" id="SSF53178">
    <property type="entry name" value="Peptidyl-tRNA hydrolase-like"/>
    <property type="match status" value="1"/>
</dbReference>
<comment type="caution">
    <text evidence="4">Lacks conserved residue(s) required for the propagation of feature annotation.</text>
</comment>
<gene>
    <name evidence="4" type="primary">pth</name>
    <name evidence="5" type="ORF">COV72_01230</name>
</gene>
<dbReference type="PANTHER" id="PTHR17224">
    <property type="entry name" value="PEPTIDYL-TRNA HYDROLASE"/>
    <property type="match status" value="1"/>
</dbReference>
<dbReference type="GO" id="GO:0004045">
    <property type="term" value="F:peptidyl-tRNA hydrolase activity"/>
    <property type="evidence" value="ECO:0007669"/>
    <property type="project" value="UniProtKB-UniRule"/>
</dbReference>
<organism evidence="5 6">
    <name type="scientific">Candidatus Ghiorseimicrobium undicola</name>
    <dbReference type="NCBI Taxonomy" id="1974746"/>
    <lineage>
        <taxon>Bacteria</taxon>
        <taxon>Pseudomonadati</taxon>
        <taxon>Candidatus Omnitrophota</taxon>
        <taxon>Candidatus Ghiorseimicrobium</taxon>
    </lineage>
</organism>
<proteinExistence type="inferred from homology"/>
<keyword evidence="4" id="KW-0963">Cytoplasm</keyword>
<reference evidence="5 6" key="1">
    <citation type="submission" date="2017-09" db="EMBL/GenBank/DDBJ databases">
        <title>Depth-based differentiation of microbial function through sediment-hosted aquifers and enrichment of novel symbionts in the deep terrestrial subsurface.</title>
        <authorList>
            <person name="Probst A.J."/>
            <person name="Ladd B."/>
            <person name="Jarett J.K."/>
            <person name="Geller-Mcgrath D.E."/>
            <person name="Sieber C.M."/>
            <person name="Emerson J.B."/>
            <person name="Anantharaman K."/>
            <person name="Thomas B.C."/>
            <person name="Malmstrom R."/>
            <person name="Stieglmeier M."/>
            <person name="Klingl A."/>
            <person name="Woyke T."/>
            <person name="Ryan C.M."/>
            <person name="Banfield J.F."/>
        </authorList>
    </citation>
    <scope>NUCLEOTIDE SEQUENCE [LARGE SCALE GENOMIC DNA]</scope>
    <source>
        <strain evidence="5">CG11_big_fil_rev_8_21_14_0_20_42_13</strain>
    </source>
</reference>
<evidence type="ECO:0000313" key="5">
    <source>
        <dbReference type="EMBL" id="PIQ89814.1"/>
    </source>
</evidence>
<dbReference type="GO" id="GO:0000049">
    <property type="term" value="F:tRNA binding"/>
    <property type="evidence" value="ECO:0007669"/>
    <property type="project" value="UniProtKB-UniRule"/>
</dbReference>
<keyword evidence="2 4" id="KW-0378">Hydrolase</keyword>
<accession>A0A2H0M1L4</accession>
<dbReference type="EC" id="3.1.1.29" evidence="4"/>
<evidence type="ECO:0000256" key="2">
    <source>
        <dbReference type="ARBA" id="ARBA00022801"/>
    </source>
</evidence>
<feature type="active site" description="Proton acceptor" evidence="4">
    <location>
        <position position="19"/>
    </location>
</feature>
<name>A0A2H0M1L4_9BACT</name>
<dbReference type="HAMAP" id="MF_00083">
    <property type="entry name" value="Pept_tRNA_hydro_bact"/>
    <property type="match status" value="1"/>
</dbReference>
<evidence type="ECO:0000256" key="4">
    <source>
        <dbReference type="HAMAP-Rule" id="MF_00083"/>
    </source>
</evidence>
<feature type="site" description="Stabilizes the basic form of H active site to accept a proton" evidence="4">
    <location>
        <position position="92"/>
    </location>
</feature>
<keyword evidence="3 4" id="KW-0694">RNA-binding</keyword>
<comment type="function">
    <text evidence="4">Hydrolyzes ribosome-free peptidyl-tRNAs (with 1 or more amino acids incorporated), which drop off the ribosome during protein synthesis, or as a result of ribosome stalling.</text>
</comment>